<feature type="region of interest" description="Disordered" evidence="1">
    <location>
        <begin position="1"/>
        <end position="29"/>
    </location>
</feature>
<dbReference type="Proteomes" id="UP000650582">
    <property type="component" value="Unassembled WGS sequence"/>
</dbReference>
<dbReference type="AlphaFoldDB" id="A0A8H7H0J1"/>
<sequence>MANAKNTKGKDKAPTCPRGIWDHNNERQKQTRNVELALAKAKGQLVTLHLQDKEGDNNNNGYNLDAEGQDLVKYWPYNDKGDYNNYAKPDPAKEDDPRTLRAVCDAQSDLAALSGTNCTFTRPQAPAPLTSLQTSRTLGATPGASGLASTSCAAAVCAAANVAQPHDTSCTPIPCCSVNAPCTANASCTANPSCPIDGPSPSSACLHTNPHPAPVMDQPAKRPGDLPPIVGVNAPWWILFPEKDTNCTIAWIRYGLGVTDWETWLNMQDVAQQVAGLCGFNFTKIWKRQSGNHLALGSRILEKRIPGLQNFEDCWATTWLLQTKFNHQRGHRVQAKRKVEERALALELALDNTNLVEPANVATMDLDNTEPKQPRQKINAELLPCLRQTQLVSTGSYANPQPASQLKRCQEESPDAPICNLVLPPDPLASASFPQPKRACKTKLPPLPEPKLKLKLKPKSEPKPKPKPKPKSKSKPAPKPKAPANTNTEPDIAAPACQRKLPNVDPPTNGSTAKPNGPTDSKPAPAPLRMRSIRPKMRPVPPPTPPPVNATDAVNCHANHPGPNPNVQRPMRRQGLQSSNAALAAMDQTSAAL</sequence>
<comment type="caution">
    <text evidence="2">The sequence shown here is derived from an EMBL/GenBank/DDBJ whole genome shotgun (WGS) entry which is preliminary data.</text>
</comment>
<organism evidence="2 3">
    <name type="scientific">Rhizoctonia solani</name>
    <dbReference type="NCBI Taxonomy" id="456999"/>
    <lineage>
        <taxon>Eukaryota</taxon>
        <taxon>Fungi</taxon>
        <taxon>Dikarya</taxon>
        <taxon>Basidiomycota</taxon>
        <taxon>Agaricomycotina</taxon>
        <taxon>Agaricomycetes</taxon>
        <taxon>Cantharellales</taxon>
        <taxon>Ceratobasidiaceae</taxon>
        <taxon>Rhizoctonia</taxon>
    </lineage>
</organism>
<evidence type="ECO:0000256" key="1">
    <source>
        <dbReference type="SAM" id="MobiDB-lite"/>
    </source>
</evidence>
<evidence type="ECO:0000313" key="3">
    <source>
        <dbReference type="Proteomes" id="UP000650582"/>
    </source>
</evidence>
<feature type="compositionally biased region" description="Polar residues" evidence="1">
    <location>
        <begin position="575"/>
        <end position="593"/>
    </location>
</feature>
<feature type="compositionally biased region" description="Basic residues" evidence="1">
    <location>
        <begin position="465"/>
        <end position="478"/>
    </location>
</feature>
<feature type="compositionally biased region" description="Pro residues" evidence="1">
    <location>
        <begin position="538"/>
        <end position="548"/>
    </location>
</feature>
<feature type="compositionally biased region" description="Basic and acidic residues" evidence="1">
    <location>
        <begin position="20"/>
        <end position="29"/>
    </location>
</feature>
<evidence type="ECO:0000313" key="2">
    <source>
        <dbReference type="EMBL" id="KAF8667768.1"/>
    </source>
</evidence>
<gene>
    <name evidence="2" type="ORF">RHS04_09260</name>
</gene>
<protein>
    <submittedName>
        <fullName evidence="2">Uncharacterized protein</fullName>
    </submittedName>
</protein>
<feature type="region of interest" description="Disordered" evidence="1">
    <location>
        <begin position="430"/>
        <end position="593"/>
    </location>
</feature>
<dbReference type="EMBL" id="JACYCC010000356">
    <property type="protein sequence ID" value="KAF8667768.1"/>
    <property type="molecule type" value="Genomic_DNA"/>
</dbReference>
<proteinExistence type="predicted"/>
<name>A0A8H7H0J1_9AGAM</name>
<reference evidence="2" key="1">
    <citation type="submission" date="2020-09" db="EMBL/GenBank/DDBJ databases">
        <title>Comparative genome analyses of four rice-infecting Rhizoctonia solani isolates reveal extensive enrichment of homogalacturonan modification genes.</title>
        <authorList>
            <person name="Lee D.-Y."/>
            <person name="Jeon J."/>
            <person name="Kim K.-T."/>
            <person name="Cheong K."/>
            <person name="Song H."/>
            <person name="Choi G."/>
            <person name="Ko J."/>
            <person name="Opiyo S.O."/>
            <person name="Zuo S."/>
            <person name="Madhav S."/>
            <person name="Lee Y.-H."/>
            <person name="Wang G.-L."/>
        </authorList>
    </citation>
    <scope>NUCLEOTIDE SEQUENCE</scope>
    <source>
        <strain evidence="2">AG1-IA YN-7</strain>
    </source>
</reference>
<accession>A0A8H7H0J1</accession>